<accession>A0A166WYN2</accession>
<dbReference type="SUPFAM" id="SSF81901">
    <property type="entry name" value="HCP-like"/>
    <property type="match status" value="1"/>
</dbReference>
<gene>
    <name evidence="1" type="ORF">FIBSPDRAFT_923792</name>
</gene>
<proteinExistence type="predicted"/>
<sequence length="477" mass="51250">MVDGLKGSRHFAPGSISFIAMKLSRPSHAPLRLPQLLGIYADPTQQTGELEERITAVEIALPPQDSETNSPVASLQQSKQLGTKNLVSANAVINSDEPSDFLLFIGAAEWTQEPGTREHNCDLFVEIKVDGASSVLRTPYKKTANWDEYLKITGCLSSIITIEIKSGAHNSSESRSVARADTSLGSLLELCTDSKMATPEHRIAPLLSSMGDRAAGMGSHMGSKHSAANSIGLLTVKLCRPSHGPPNLLQLPDMSTASIPHTNQFERRTPEEVEEREEINSDISARAESISSVGVSYLARFEQFGDLADLENSVASLQQAVALTADGHPDKPRYLSNVGNGYGMRFERLGALADLENSIMSLQQAVALTPDGHPHKAARLTNIGASYVMRFERLGDLADLQDSVASLQQAVALTADGHPEKAIYLSNVGNGYGTRFERLGDLADLENSVESLQQAIALTPDGHPEKAALLTSIGNSY</sequence>
<reference evidence="1" key="1">
    <citation type="journal article" date="2016" name="Mol. Biol. Evol.">
        <title>Comparative Genomics of Early-Diverging Mushroom-Forming Fungi Provides Insights into the Origins of Lignocellulose Decay Capabilities.</title>
        <authorList>
            <person name="Nagy L.G."/>
            <person name="Riley R."/>
            <person name="Tritt A."/>
            <person name="Adam C."/>
            <person name="Daum C."/>
            <person name="Floudas D."/>
            <person name="Sun H."/>
            <person name="Yadav J.S."/>
            <person name="Pangilinan J."/>
            <person name="Larsson K.H."/>
            <person name="Matsuura K."/>
            <person name="Barry K."/>
            <person name="Labutti K."/>
            <person name="Kuo R."/>
            <person name="Ohm R.A."/>
            <person name="Bhattacharya S.S."/>
            <person name="Shirouzu T."/>
            <person name="Yoshinaga Y."/>
            <person name="Martin F.M."/>
            <person name="Grigoriev I.V."/>
            <person name="Hibbett D.S."/>
        </authorList>
    </citation>
    <scope>NUCLEOTIDE SEQUENCE [LARGE SCALE GENOMIC DNA]</scope>
    <source>
        <strain evidence="1">CBS 109695</strain>
    </source>
</reference>
<evidence type="ECO:0000313" key="1">
    <source>
        <dbReference type="EMBL" id="KZP34246.1"/>
    </source>
</evidence>
<dbReference type="OrthoDB" id="9991317at2759"/>
<dbReference type="EMBL" id="KV417480">
    <property type="protein sequence ID" value="KZP34246.1"/>
    <property type="molecule type" value="Genomic_DNA"/>
</dbReference>
<evidence type="ECO:0008006" key="2">
    <source>
        <dbReference type="Google" id="ProtNLM"/>
    </source>
</evidence>
<protein>
    <recommendedName>
        <fullName evidence="2">TPR-like protein</fullName>
    </recommendedName>
</protein>
<dbReference type="AlphaFoldDB" id="A0A166WYN2"/>
<dbReference type="STRING" id="436010.A0A166WYN2"/>
<dbReference type="InterPro" id="IPR011990">
    <property type="entry name" value="TPR-like_helical_dom_sf"/>
</dbReference>
<name>A0A166WYN2_9AGAM</name>
<organism evidence="1">
    <name type="scientific">Athelia psychrophila</name>
    <dbReference type="NCBI Taxonomy" id="1759441"/>
    <lineage>
        <taxon>Eukaryota</taxon>
        <taxon>Fungi</taxon>
        <taxon>Dikarya</taxon>
        <taxon>Basidiomycota</taxon>
        <taxon>Agaricomycotina</taxon>
        <taxon>Agaricomycetes</taxon>
        <taxon>Agaricomycetidae</taxon>
        <taxon>Atheliales</taxon>
        <taxon>Atheliaceae</taxon>
        <taxon>Athelia</taxon>
    </lineage>
</organism>
<feature type="non-terminal residue" evidence="1">
    <location>
        <position position="1"/>
    </location>
</feature>
<dbReference type="Gene3D" id="1.25.40.10">
    <property type="entry name" value="Tetratricopeptide repeat domain"/>
    <property type="match status" value="1"/>
</dbReference>